<sequence>MDYLSQLIPECLDLIFTHLLLDNRKVDVASLLQVNKSLAAVALRHLYTDPFQHAFHAPAEEVYYAYEAEEDEEEGEKRGPLETVDALARMLLARCLPASVPEIVAVVFPELSAPQIISAQDSATATLSTPGSSSSSSPLDYLGHIRHLNLCTPIAYTWQHEVLHKAAPATLEYIQQKEFQHHCGAKDVLIICRRRLNLMDDPLPLYHQFFRVMVLREVNWMLVNSVATVGDDGSGSAGSGGEIEDEEKVLGQQLKSLAIPVSDVGRYVEAVGKFENLEHVQFCLDEVMQYTEDDVFFAMEEEAEANEEIGEWLNGVSTLLKKNTIRRDKAMQNLLMFVQEHGRLFPGQLKTATCPDSEIWDPWTWTPLPQKCSEEIQFQIMQLLPPLKKPSVLDERNWMQFLAHPTETYLGAVKKIDMNLESGISETYERVVENRGFLQRCRGLKTLTLGSLGAGAYKWAVEEKKALLENNSDGNNSNNKRQERSLLQKEENDDRHLHLRYGLVPLEQAFISGLGDVPFKDMDEIDDIAYAFSETLTELGLNMPYTLDESFINNRHDPKPMWTIRIGRGWVDLPNLRDLYIVASVARLVLDPELLVHCPNLVNVDLYDDVTYDYHPRLAIRDGCLPAQLEKCKSMTLEGWSALTFHPGTLSSMRERLTELSIQTTCGSDDLCFILPPSPEAPVVHLWDDVLAGEEPVDSDDGDGDFLDQRQEQGRHGPGWYRWTWDWQLPLLTKLELNSKFAYEFQFQMLAGCPLLKSLHLNIHTTMAHTRDLDWSVLNVPGKKVVLPALQKLTMLGGWNVLGGDVFLEEFLSTLSPNLEVLVAKHWIGVTLSGFLSILRKKAPLSEEGESTFLTSWLSDEHQEQKEYNKIWKMDLAGKEMHGEDENQLNAYSELGLVYKGMDEYDDVVEGEVLEGVEFSFKYSKFHVLKSPQTQSSS</sequence>
<reference evidence="1" key="1">
    <citation type="journal article" date="2020" name="Fungal Divers.">
        <title>Resolving the Mortierellaceae phylogeny through synthesis of multi-gene phylogenetics and phylogenomics.</title>
        <authorList>
            <person name="Vandepol N."/>
            <person name="Liber J."/>
            <person name="Desiro A."/>
            <person name="Na H."/>
            <person name="Kennedy M."/>
            <person name="Barry K."/>
            <person name="Grigoriev I.V."/>
            <person name="Miller A.N."/>
            <person name="O'Donnell K."/>
            <person name="Stajich J.E."/>
            <person name="Bonito G."/>
        </authorList>
    </citation>
    <scope>NUCLEOTIDE SEQUENCE</scope>
    <source>
        <strain evidence="1">NRRL 6426</strain>
    </source>
</reference>
<comment type="caution">
    <text evidence="1">The sequence shown here is derived from an EMBL/GenBank/DDBJ whole genome shotgun (WGS) entry which is preliminary data.</text>
</comment>
<name>A0A9P5V9T4_9FUNG</name>
<dbReference type="Proteomes" id="UP000748756">
    <property type="component" value="Unassembled WGS sequence"/>
</dbReference>
<dbReference type="EMBL" id="JAAAUQ010000634">
    <property type="protein sequence ID" value="KAF9148625.1"/>
    <property type="molecule type" value="Genomic_DNA"/>
</dbReference>
<dbReference type="AlphaFoldDB" id="A0A9P5V9T4"/>
<gene>
    <name evidence="1" type="ORF">BG015_009632</name>
</gene>
<organism evidence="1 2">
    <name type="scientific">Linnemannia schmuckeri</name>
    <dbReference type="NCBI Taxonomy" id="64567"/>
    <lineage>
        <taxon>Eukaryota</taxon>
        <taxon>Fungi</taxon>
        <taxon>Fungi incertae sedis</taxon>
        <taxon>Mucoromycota</taxon>
        <taxon>Mortierellomycotina</taxon>
        <taxon>Mortierellomycetes</taxon>
        <taxon>Mortierellales</taxon>
        <taxon>Mortierellaceae</taxon>
        <taxon>Linnemannia</taxon>
    </lineage>
</organism>
<protein>
    <submittedName>
        <fullName evidence="1">Uncharacterized protein</fullName>
    </submittedName>
</protein>
<evidence type="ECO:0000313" key="1">
    <source>
        <dbReference type="EMBL" id="KAF9148625.1"/>
    </source>
</evidence>
<dbReference type="SUPFAM" id="SSF52047">
    <property type="entry name" value="RNI-like"/>
    <property type="match status" value="1"/>
</dbReference>
<proteinExistence type="predicted"/>
<keyword evidence="2" id="KW-1185">Reference proteome</keyword>
<dbReference type="OrthoDB" id="2389948at2759"/>
<accession>A0A9P5V9T4</accession>
<evidence type="ECO:0000313" key="2">
    <source>
        <dbReference type="Proteomes" id="UP000748756"/>
    </source>
</evidence>